<accession>A0A194XDV9</accession>
<feature type="signal peptide" evidence="1">
    <location>
        <begin position="1"/>
        <end position="19"/>
    </location>
</feature>
<dbReference type="Proteomes" id="UP000070700">
    <property type="component" value="Unassembled WGS sequence"/>
</dbReference>
<dbReference type="AlphaFoldDB" id="A0A194XDV9"/>
<dbReference type="KEGG" id="psco:LY89DRAFT_683920"/>
<dbReference type="RefSeq" id="XP_018072287.1">
    <property type="nucleotide sequence ID" value="XM_018214779.1"/>
</dbReference>
<dbReference type="EMBL" id="KQ947413">
    <property type="protein sequence ID" value="KUJ17932.1"/>
    <property type="molecule type" value="Genomic_DNA"/>
</dbReference>
<evidence type="ECO:0000313" key="2">
    <source>
        <dbReference type="EMBL" id="KUJ17932.1"/>
    </source>
</evidence>
<keyword evidence="3" id="KW-1185">Reference proteome</keyword>
<dbReference type="OrthoDB" id="5138463at2759"/>
<dbReference type="GeneID" id="28824505"/>
<dbReference type="InParanoid" id="A0A194XDV9"/>
<gene>
    <name evidence="2" type="ORF">LY89DRAFT_683920</name>
</gene>
<name>A0A194XDV9_MOLSC</name>
<feature type="chain" id="PRO_5008268115" evidence="1">
    <location>
        <begin position="20"/>
        <end position="68"/>
    </location>
</feature>
<evidence type="ECO:0000313" key="3">
    <source>
        <dbReference type="Proteomes" id="UP000070700"/>
    </source>
</evidence>
<organism evidence="2 3">
    <name type="scientific">Mollisia scopiformis</name>
    <name type="common">Conifer needle endophyte fungus</name>
    <name type="synonym">Phialocephala scopiformis</name>
    <dbReference type="NCBI Taxonomy" id="149040"/>
    <lineage>
        <taxon>Eukaryota</taxon>
        <taxon>Fungi</taxon>
        <taxon>Dikarya</taxon>
        <taxon>Ascomycota</taxon>
        <taxon>Pezizomycotina</taxon>
        <taxon>Leotiomycetes</taxon>
        <taxon>Helotiales</taxon>
        <taxon>Mollisiaceae</taxon>
        <taxon>Mollisia</taxon>
    </lineage>
</organism>
<sequence>MLYKSLFVVALALISFSAAQGPQPCYNAADPDGGIGNYCSCADGSCWNINPDGHSCDPTGTDKYPSCP</sequence>
<protein>
    <submittedName>
        <fullName evidence="2">Uncharacterized protein</fullName>
    </submittedName>
</protein>
<evidence type="ECO:0000256" key="1">
    <source>
        <dbReference type="SAM" id="SignalP"/>
    </source>
</evidence>
<keyword evidence="1" id="KW-0732">Signal</keyword>
<proteinExistence type="predicted"/>
<reference evidence="2 3" key="1">
    <citation type="submission" date="2015-10" db="EMBL/GenBank/DDBJ databases">
        <title>Full genome of DAOMC 229536 Phialocephala scopiformis, a fungal endophyte of spruce producing the potent anti-insectan compound rugulosin.</title>
        <authorList>
            <consortium name="DOE Joint Genome Institute"/>
            <person name="Walker A.K."/>
            <person name="Frasz S.L."/>
            <person name="Seifert K.A."/>
            <person name="Miller J.D."/>
            <person name="Mondo S.J."/>
            <person name="Labutti K."/>
            <person name="Lipzen A."/>
            <person name="Dockter R."/>
            <person name="Kennedy M."/>
            <person name="Grigoriev I.V."/>
            <person name="Spatafora J.W."/>
        </authorList>
    </citation>
    <scope>NUCLEOTIDE SEQUENCE [LARGE SCALE GENOMIC DNA]</scope>
    <source>
        <strain evidence="2 3">CBS 120377</strain>
    </source>
</reference>